<feature type="transmembrane region" description="Helical" evidence="7">
    <location>
        <begin position="61"/>
        <end position="85"/>
    </location>
</feature>
<feature type="transmembrane region" description="Helical" evidence="7">
    <location>
        <begin position="97"/>
        <end position="115"/>
    </location>
</feature>
<evidence type="ECO:0000256" key="7">
    <source>
        <dbReference type="SAM" id="Phobius"/>
    </source>
</evidence>
<evidence type="ECO:0000256" key="1">
    <source>
        <dbReference type="ARBA" id="ARBA00004651"/>
    </source>
</evidence>
<feature type="transmembrane region" description="Helical" evidence="7">
    <location>
        <begin position="170"/>
        <end position="190"/>
    </location>
</feature>
<dbReference type="InterPro" id="IPR036259">
    <property type="entry name" value="MFS_trans_sf"/>
</dbReference>
<feature type="domain" description="Major facilitator superfamily (MFS) profile" evidence="8">
    <location>
        <begin position="24"/>
        <end position="435"/>
    </location>
</feature>
<dbReference type="InterPro" id="IPR011701">
    <property type="entry name" value="MFS"/>
</dbReference>
<sequence>MTLNAQTMEDSQLNRFYAKQAKRAVIASTVGTMIEWYDFYLYGLVAALVFGKLYFPSHDQYTGTLLSFSTLFLGYVARPAGAILFGHFGDRIGRKGTLVATLLLMGGSTVIIGLVPTYEVIGIWGAVALTALRMLQGIGVGGEWGGAIAVATEWSQFNKSRGLAGSWPQFGSPLGLLLAVGVLTIVSHAGSPEWFETIGWRIPFLLSAILIGVGLYIRLGVLETPVFEKVRAENKIVRAPVLDAIKYHWREIILTCLIRTGQMAPFVVFTAYLLSYGTGVLKLERSFLFNAVLAASCVSLVTTPLFGYISDKIGRKRMYLIGAATMFLFAFPYYFLLNSQVPALIVLAIIVSLPVHDMQYGPQAAFIAESFPPAVRYSGSSLGYQLASITSGGPAPIIAAWLYHTYGTSLAISAYLAFIAAISFISTLFLPDRSKQNYGADGPLPVSREALELAQDVAIAPAKA</sequence>
<dbReference type="Proteomes" id="UP000254343">
    <property type="component" value="Unassembled WGS sequence"/>
</dbReference>
<keyword evidence="5 7" id="KW-1133">Transmembrane helix</keyword>
<evidence type="ECO:0000256" key="5">
    <source>
        <dbReference type="ARBA" id="ARBA00022989"/>
    </source>
</evidence>
<dbReference type="InterPro" id="IPR020846">
    <property type="entry name" value="MFS_dom"/>
</dbReference>
<dbReference type="CDD" id="cd17369">
    <property type="entry name" value="MFS_ShiA_like"/>
    <property type="match status" value="1"/>
</dbReference>
<name>A0A380W2G4_AFIFE</name>
<keyword evidence="6 7" id="KW-0472">Membrane</keyword>
<gene>
    <name evidence="9" type="primary">yhjE_1</name>
    <name evidence="9" type="ORF">NCTC12722_00295</name>
</gene>
<feature type="transmembrane region" description="Helical" evidence="7">
    <location>
        <begin position="287"/>
        <end position="306"/>
    </location>
</feature>
<evidence type="ECO:0000259" key="8">
    <source>
        <dbReference type="PROSITE" id="PS50850"/>
    </source>
</evidence>
<dbReference type="SUPFAM" id="SSF103473">
    <property type="entry name" value="MFS general substrate transporter"/>
    <property type="match status" value="1"/>
</dbReference>
<keyword evidence="2" id="KW-0813">Transport</keyword>
<evidence type="ECO:0000256" key="2">
    <source>
        <dbReference type="ARBA" id="ARBA00022448"/>
    </source>
</evidence>
<dbReference type="AlphaFoldDB" id="A0A380W2G4"/>
<dbReference type="GO" id="GO:0005886">
    <property type="term" value="C:plasma membrane"/>
    <property type="evidence" value="ECO:0007669"/>
    <property type="project" value="UniProtKB-SubCell"/>
</dbReference>
<dbReference type="PANTHER" id="PTHR43045">
    <property type="entry name" value="SHIKIMATE TRANSPORTER"/>
    <property type="match status" value="1"/>
</dbReference>
<evidence type="ECO:0000256" key="6">
    <source>
        <dbReference type="ARBA" id="ARBA00023136"/>
    </source>
</evidence>
<organism evidence="9 10">
    <name type="scientific">Afipia felis</name>
    <name type="common">Cat scratch disease bacillus</name>
    <dbReference type="NCBI Taxonomy" id="1035"/>
    <lineage>
        <taxon>Bacteria</taxon>
        <taxon>Pseudomonadati</taxon>
        <taxon>Pseudomonadota</taxon>
        <taxon>Alphaproteobacteria</taxon>
        <taxon>Hyphomicrobiales</taxon>
        <taxon>Nitrobacteraceae</taxon>
        <taxon>Afipia</taxon>
    </lineage>
</organism>
<comment type="subcellular location">
    <subcellularLocation>
        <location evidence="1">Cell membrane</location>
        <topology evidence="1">Multi-pass membrane protein</topology>
    </subcellularLocation>
</comment>
<dbReference type="PANTHER" id="PTHR43045:SF1">
    <property type="entry name" value="SHIKIMATE TRANSPORTER"/>
    <property type="match status" value="1"/>
</dbReference>
<evidence type="ECO:0000313" key="9">
    <source>
        <dbReference type="EMBL" id="SUU83134.1"/>
    </source>
</evidence>
<dbReference type="EMBL" id="UIGB01000001">
    <property type="protein sequence ID" value="SUU83134.1"/>
    <property type="molecule type" value="Genomic_DNA"/>
</dbReference>
<proteinExistence type="predicted"/>
<feature type="transmembrane region" description="Helical" evidence="7">
    <location>
        <begin position="121"/>
        <end position="150"/>
    </location>
</feature>
<protein>
    <submittedName>
        <fullName evidence="9">Inner membrane metabolite transport protein yhjE</fullName>
    </submittedName>
</protein>
<accession>A0A380W2G4</accession>
<evidence type="ECO:0000256" key="4">
    <source>
        <dbReference type="ARBA" id="ARBA00022692"/>
    </source>
</evidence>
<feature type="transmembrane region" description="Helical" evidence="7">
    <location>
        <begin position="202"/>
        <end position="221"/>
    </location>
</feature>
<keyword evidence="4 7" id="KW-0812">Transmembrane</keyword>
<reference evidence="9 10" key="1">
    <citation type="submission" date="2018-06" db="EMBL/GenBank/DDBJ databases">
        <authorList>
            <consortium name="Pathogen Informatics"/>
            <person name="Doyle S."/>
        </authorList>
    </citation>
    <scope>NUCLEOTIDE SEQUENCE [LARGE SCALE GENOMIC DNA]</scope>
    <source>
        <strain evidence="9 10">NCTC12722</strain>
    </source>
</reference>
<feature type="transmembrane region" description="Helical" evidence="7">
    <location>
        <begin position="410"/>
        <end position="430"/>
    </location>
</feature>
<dbReference type="GO" id="GO:0022857">
    <property type="term" value="F:transmembrane transporter activity"/>
    <property type="evidence" value="ECO:0007669"/>
    <property type="project" value="InterPro"/>
</dbReference>
<dbReference type="Gene3D" id="1.20.1250.20">
    <property type="entry name" value="MFS general substrate transporter like domains"/>
    <property type="match status" value="2"/>
</dbReference>
<feature type="transmembrane region" description="Helical" evidence="7">
    <location>
        <begin position="252"/>
        <end position="275"/>
    </location>
</feature>
<dbReference type="Pfam" id="PF07690">
    <property type="entry name" value="MFS_1"/>
    <property type="match status" value="1"/>
</dbReference>
<dbReference type="PROSITE" id="PS50850">
    <property type="entry name" value="MFS"/>
    <property type="match status" value="1"/>
</dbReference>
<evidence type="ECO:0000313" key="10">
    <source>
        <dbReference type="Proteomes" id="UP000254343"/>
    </source>
</evidence>
<evidence type="ECO:0000256" key="3">
    <source>
        <dbReference type="ARBA" id="ARBA00022475"/>
    </source>
</evidence>
<keyword evidence="3" id="KW-1003">Cell membrane</keyword>
<dbReference type="RefSeq" id="WP_002717915.1">
    <property type="nucleotide sequence ID" value="NZ_UFSI01000001.1"/>
</dbReference>